<organism evidence="2 3">
    <name type="scientific">Ellagibacter isourolithinifaciens</name>
    <dbReference type="NCBI Taxonomy" id="2137581"/>
    <lineage>
        <taxon>Bacteria</taxon>
        <taxon>Bacillati</taxon>
        <taxon>Actinomycetota</taxon>
        <taxon>Coriobacteriia</taxon>
        <taxon>Eggerthellales</taxon>
        <taxon>Eggerthellaceae</taxon>
        <taxon>Ellagibacter</taxon>
    </lineage>
</organism>
<name>A0A6N6NT58_9ACTN</name>
<reference evidence="2 3" key="1">
    <citation type="submission" date="2019-09" db="EMBL/GenBank/DDBJ databases">
        <title>Whole genome shotgun sequencing (WGS) of Ellagibacter isourolithinifaciens DSM 104140(T) and Adlercreutzia muris DSM 29508(T).</title>
        <authorList>
            <person name="Stoll D.A."/>
            <person name="Danylec N."/>
            <person name="Huch M."/>
        </authorList>
    </citation>
    <scope>NUCLEOTIDE SEQUENCE [LARGE SCALE GENOMIC DNA]</scope>
    <source>
        <strain evidence="2 3">DSM 104140</strain>
    </source>
</reference>
<evidence type="ECO:0008006" key="4">
    <source>
        <dbReference type="Google" id="ProtNLM"/>
    </source>
</evidence>
<comment type="caution">
    <text evidence="2">The sequence shown here is derived from an EMBL/GenBank/DDBJ whole genome shotgun (WGS) entry which is preliminary data.</text>
</comment>
<dbReference type="GeneID" id="98657447"/>
<evidence type="ECO:0000313" key="2">
    <source>
        <dbReference type="EMBL" id="KAB1641558.1"/>
    </source>
</evidence>
<dbReference type="AlphaFoldDB" id="A0A6N6NT58"/>
<gene>
    <name evidence="2" type="ORF">F8C90_03390</name>
</gene>
<dbReference type="RefSeq" id="WP_158049048.1">
    <property type="nucleotide sequence ID" value="NZ_WAJR01000005.1"/>
</dbReference>
<dbReference type="Proteomes" id="UP000468668">
    <property type="component" value="Unassembled WGS sequence"/>
</dbReference>
<dbReference type="EMBL" id="WAJR01000005">
    <property type="protein sequence ID" value="KAB1641558.1"/>
    <property type="molecule type" value="Genomic_DNA"/>
</dbReference>
<feature type="signal peptide" evidence="1">
    <location>
        <begin position="1"/>
        <end position="27"/>
    </location>
</feature>
<keyword evidence="1" id="KW-0732">Signal</keyword>
<evidence type="ECO:0000313" key="3">
    <source>
        <dbReference type="Proteomes" id="UP000468668"/>
    </source>
</evidence>
<sequence>MRRLVNFAIAVCLACCALPLVSCKAPALSDCDLQLFQNASGAGDTRDIVSGVVSLGGVYRQGDIAGRVICLNIGMSETSPCDSISIESLTDGVRVGKSSGSWEDTANYQLGEIASGGYVYFAVPVEQGADETADVAAYRAFGGVEFRVTFHNGEDQVSRTYRIVPTDSYLAWVKDPKGNTFDGARFEVTRTGE</sequence>
<protein>
    <recommendedName>
        <fullName evidence="4">Lipoprotein</fullName>
    </recommendedName>
</protein>
<evidence type="ECO:0000256" key="1">
    <source>
        <dbReference type="SAM" id="SignalP"/>
    </source>
</evidence>
<feature type="chain" id="PRO_5026919726" description="Lipoprotein" evidence="1">
    <location>
        <begin position="28"/>
        <end position="193"/>
    </location>
</feature>
<keyword evidence="3" id="KW-1185">Reference proteome</keyword>
<proteinExistence type="predicted"/>
<accession>A0A6N6NT58</accession>